<dbReference type="InterPro" id="IPR005000">
    <property type="entry name" value="Aldolase/citrate-lyase_domain"/>
</dbReference>
<comment type="similarity">
    <text evidence="1">Belongs to the HpcH/HpaI aldolase family.</text>
</comment>
<evidence type="ECO:0000313" key="5">
    <source>
        <dbReference type="EMBL" id="SIQ68710.1"/>
    </source>
</evidence>
<keyword evidence="2" id="KW-0479">Metal-binding</keyword>
<dbReference type="Gene3D" id="3.20.20.60">
    <property type="entry name" value="Phosphoenolpyruvate-binding domains"/>
    <property type="match status" value="1"/>
</dbReference>
<dbReference type="RefSeq" id="WP_149765769.1">
    <property type="nucleotide sequence ID" value="NZ_FTMK01000012.1"/>
</dbReference>
<proteinExistence type="inferred from homology"/>
<organism evidence="5 6">
    <name type="scientific">Paracoccus thiocyanatus</name>
    <dbReference type="NCBI Taxonomy" id="34006"/>
    <lineage>
        <taxon>Bacteria</taxon>
        <taxon>Pseudomonadati</taxon>
        <taxon>Pseudomonadota</taxon>
        <taxon>Alphaproteobacteria</taxon>
        <taxon>Rhodobacterales</taxon>
        <taxon>Paracoccaceae</taxon>
        <taxon>Paracoccus</taxon>
    </lineage>
</organism>
<dbReference type="EMBL" id="FTMK01000012">
    <property type="protein sequence ID" value="SIQ68710.1"/>
    <property type="molecule type" value="Genomic_DNA"/>
</dbReference>
<evidence type="ECO:0000313" key="6">
    <source>
        <dbReference type="Proteomes" id="UP000323956"/>
    </source>
</evidence>
<keyword evidence="3" id="KW-0456">Lyase</keyword>
<dbReference type="Proteomes" id="UP000323956">
    <property type="component" value="Unassembled WGS sequence"/>
</dbReference>
<dbReference type="GO" id="GO:0046872">
    <property type="term" value="F:metal ion binding"/>
    <property type="evidence" value="ECO:0007669"/>
    <property type="project" value="UniProtKB-KW"/>
</dbReference>
<gene>
    <name evidence="5" type="ORF">SAMN05421641_11217</name>
</gene>
<evidence type="ECO:0000256" key="3">
    <source>
        <dbReference type="ARBA" id="ARBA00023239"/>
    </source>
</evidence>
<dbReference type="PANTHER" id="PTHR30502">
    <property type="entry name" value="2-KETO-3-DEOXY-L-RHAMNONATE ALDOLASE"/>
    <property type="match status" value="1"/>
</dbReference>
<dbReference type="OrthoDB" id="9802624at2"/>
<dbReference type="GO" id="GO:0016832">
    <property type="term" value="F:aldehyde-lyase activity"/>
    <property type="evidence" value="ECO:0007669"/>
    <property type="project" value="TreeGrafter"/>
</dbReference>
<dbReference type="InterPro" id="IPR050251">
    <property type="entry name" value="HpcH-HpaI_aldolase"/>
</dbReference>
<evidence type="ECO:0000259" key="4">
    <source>
        <dbReference type="Pfam" id="PF03328"/>
    </source>
</evidence>
<dbReference type="PANTHER" id="PTHR30502:SF0">
    <property type="entry name" value="PHOSPHOENOLPYRUVATE CARBOXYLASE FAMILY PROTEIN"/>
    <property type="match status" value="1"/>
</dbReference>
<sequence length="250" mass="25947">MRGLKARINAGETVIGSFVKTPAPHVVEILGLAGLDFAVPDQEHAPLDLGAMDQLALASRAAGLPLVARCWGQSPARISPLLDLGCAGVMVPHVADRGTAEAVMAAVKFGRGSRGLSPSPRAGRYGTLAAPDYTAKSDAETVVMLQIEDKEALERLDEIAAVPDIDVLFVGPADLSQSLGCGFPSAELDAAIIRVIAAARRAGVAAGLFVGDESQIAPWRERGVSVFVCGSDQGLLMKGARRIIEAGRAC</sequence>
<protein>
    <submittedName>
        <fullName evidence="5">2-keto-3-deoxy-L-rhamnonate aldolase RhmA</fullName>
    </submittedName>
</protein>
<evidence type="ECO:0000256" key="2">
    <source>
        <dbReference type="ARBA" id="ARBA00022723"/>
    </source>
</evidence>
<dbReference type="Pfam" id="PF03328">
    <property type="entry name" value="HpcH_HpaI"/>
    <property type="match status" value="1"/>
</dbReference>
<dbReference type="AlphaFoldDB" id="A0A1N6USV4"/>
<feature type="domain" description="HpcH/HpaI aldolase/citrate lyase" evidence="4">
    <location>
        <begin position="16"/>
        <end position="237"/>
    </location>
</feature>
<accession>A0A1N6USV4</accession>
<reference evidence="5 6" key="1">
    <citation type="submission" date="2017-01" db="EMBL/GenBank/DDBJ databases">
        <authorList>
            <person name="Varghese N."/>
            <person name="Submissions S."/>
        </authorList>
    </citation>
    <scope>NUCLEOTIDE SEQUENCE [LARGE SCALE GENOMIC DNA]</scope>
    <source>
        <strain evidence="5 6">ATCC 700171</strain>
    </source>
</reference>
<name>A0A1N6USV4_9RHOB</name>
<dbReference type="SUPFAM" id="SSF51621">
    <property type="entry name" value="Phosphoenolpyruvate/pyruvate domain"/>
    <property type="match status" value="1"/>
</dbReference>
<evidence type="ECO:0000256" key="1">
    <source>
        <dbReference type="ARBA" id="ARBA00005568"/>
    </source>
</evidence>
<dbReference type="InterPro" id="IPR015813">
    <property type="entry name" value="Pyrv/PenolPyrv_kinase-like_dom"/>
</dbReference>
<dbReference type="InterPro" id="IPR040442">
    <property type="entry name" value="Pyrv_kinase-like_dom_sf"/>
</dbReference>
<dbReference type="GO" id="GO:0005737">
    <property type="term" value="C:cytoplasm"/>
    <property type="evidence" value="ECO:0007669"/>
    <property type="project" value="TreeGrafter"/>
</dbReference>